<evidence type="ECO:0000256" key="4">
    <source>
        <dbReference type="ARBA" id="ARBA00022679"/>
    </source>
</evidence>
<comment type="cofactor">
    <cofactor evidence="1 6">
        <name>pyridoxal 5'-phosphate</name>
        <dbReference type="ChEBI" id="CHEBI:597326"/>
    </cofactor>
</comment>
<dbReference type="NCBIfam" id="NF000586">
    <property type="entry name" value="PRK00011.1"/>
    <property type="match status" value="1"/>
</dbReference>
<dbReference type="Gene3D" id="3.90.1150.10">
    <property type="entry name" value="Aspartate Aminotransferase, domain 1"/>
    <property type="match status" value="1"/>
</dbReference>
<keyword evidence="8" id="KW-0489">Methyltransferase</keyword>
<dbReference type="InterPro" id="IPR049943">
    <property type="entry name" value="Ser_HO-MeTrfase-like"/>
</dbReference>
<dbReference type="GO" id="GO:0004372">
    <property type="term" value="F:glycine hydroxymethyltransferase activity"/>
    <property type="evidence" value="ECO:0007669"/>
    <property type="project" value="InterPro"/>
</dbReference>
<name>A0A0F9YPT1_9BACT</name>
<dbReference type="PANTHER" id="PTHR11680:SF35">
    <property type="entry name" value="SERINE HYDROXYMETHYLTRANSFERASE 1"/>
    <property type="match status" value="1"/>
</dbReference>
<dbReference type="GO" id="GO:0030170">
    <property type="term" value="F:pyridoxal phosphate binding"/>
    <property type="evidence" value="ECO:0007669"/>
    <property type="project" value="InterPro"/>
</dbReference>
<proteinExistence type="inferred from homology"/>
<sequence>MNQNLQSLLKKEEQRQKEFINLIASENYPSDDVTRYSGNILANKYAEGYPGRRYYPGLEIIDEIENICQKEALKTFGLDSKEWHSNVQPYSGGVANAEIYLALLEFGDKILGMNLTHGGHLSHGHKANISSRAYKAIAYGLNSKTNLIDYDEIERLAISEKPKLIIAGASAYPREISFERFGKIARKVKSYLLADISHIAGLIVGGEHSSPFPYADVVMTTTHKTLRGPRSAVIFCRKELASKIDKAVFPGFQGGPHEHTIFAKAIAFQEAQTPQFKEYQKQVVKNAKILAEELKNKGFNLVTGGTDNHLMLIDLKNKNIDGAEAQNILEKANILANRKRI</sequence>
<dbReference type="InterPro" id="IPR015421">
    <property type="entry name" value="PyrdxlP-dep_Trfase_major"/>
</dbReference>
<feature type="modified residue" description="N6-(pyridoxal phosphate)lysine" evidence="6">
    <location>
        <position position="224"/>
    </location>
</feature>
<dbReference type="AlphaFoldDB" id="A0A0F9YPT1"/>
<comment type="caution">
    <text evidence="8">The sequence shown here is derived from an EMBL/GenBank/DDBJ whole genome shotgun (WGS) entry which is preliminary data.</text>
</comment>
<dbReference type="InterPro" id="IPR015422">
    <property type="entry name" value="PyrdxlP-dep_Trfase_small"/>
</dbReference>
<keyword evidence="3" id="KW-0554">One-carbon metabolism</keyword>
<dbReference type="GO" id="GO:0035999">
    <property type="term" value="P:tetrahydrofolate interconversion"/>
    <property type="evidence" value="ECO:0007669"/>
    <property type="project" value="InterPro"/>
</dbReference>
<evidence type="ECO:0000313" key="9">
    <source>
        <dbReference type="Proteomes" id="UP000034349"/>
    </source>
</evidence>
<dbReference type="PIRSF" id="PIRSF000412">
    <property type="entry name" value="SHMT"/>
    <property type="match status" value="1"/>
</dbReference>
<feature type="domain" description="Serine hydroxymethyltransferase-like" evidence="7">
    <location>
        <begin position="3"/>
        <end position="339"/>
    </location>
</feature>
<protein>
    <submittedName>
        <fullName evidence="8">Serine hydroxymethyltransferase</fullName>
    </submittedName>
</protein>
<dbReference type="GO" id="GO:0032259">
    <property type="term" value="P:methylation"/>
    <property type="evidence" value="ECO:0007669"/>
    <property type="project" value="UniProtKB-KW"/>
</dbReference>
<dbReference type="InterPro" id="IPR039429">
    <property type="entry name" value="SHMT-like_dom"/>
</dbReference>
<dbReference type="PATRIC" id="fig|1618475.3.peg.490"/>
<evidence type="ECO:0000256" key="5">
    <source>
        <dbReference type="ARBA" id="ARBA00022898"/>
    </source>
</evidence>
<dbReference type="PANTHER" id="PTHR11680">
    <property type="entry name" value="SERINE HYDROXYMETHYLTRANSFERASE"/>
    <property type="match status" value="1"/>
</dbReference>
<dbReference type="Gene3D" id="3.40.640.10">
    <property type="entry name" value="Type I PLP-dependent aspartate aminotransferase-like (Major domain)"/>
    <property type="match status" value="1"/>
</dbReference>
<dbReference type="EMBL" id="LBOK01000045">
    <property type="protein sequence ID" value="KKP33378.1"/>
    <property type="molecule type" value="Genomic_DNA"/>
</dbReference>
<dbReference type="Pfam" id="PF00464">
    <property type="entry name" value="SHMT"/>
    <property type="match status" value="1"/>
</dbReference>
<dbReference type="GO" id="GO:0019264">
    <property type="term" value="P:glycine biosynthetic process from serine"/>
    <property type="evidence" value="ECO:0007669"/>
    <property type="project" value="InterPro"/>
</dbReference>
<dbReference type="SUPFAM" id="SSF53383">
    <property type="entry name" value="PLP-dependent transferases"/>
    <property type="match status" value="1"/>
</dbReference>
<reference evidence="8 9" key="1">
    <citation type="journal article" date="2015" name="Nature">
        <title>rRNA introns, odd ribosomes, and small enigmatic genomes across a large radiation of phyla.</title>
        <authorList>
            <person name="Brown C.T."/>
            <person name="Hug L.A."/>
            <person name="Thomas B.C."/>
            <person name="Sharon I."/>
            <person name="Castelle C.J."/>
            <person name="Singh A."/>
            <person name="Wilkins M.J."/>
            <person name="Williams K.H."/>
            <person name="Banfield J.F."/>
        </authorList>
    </citation>
    <scope>NUCLEOTIDE SEQUENCE [LARGE SCALE GENOMIC DNA]</scope>
</reference>
<dbReference type="PROSITE" id="PS00096">
    <property type="entry name" value="SHMT"/>
    <property type="match status" value="1"/>
</dbReference>
<evidence type="ECO:0000313" key="8">
    <source>
        <dbReference type="EMBL" id="KKP33378.1"/>
    </source>
</evidence>
<gene>
    <name evidence="8" type="ORF">UR23_C0045G0004</name>
</gene>
<comment type="similarity">
    <text evidence="2">Belongs to the SHMT family.</text>
</comment>
<accession>A0A0F9YPT1</accession>
<dbReference type="InterPro" id="IPR015424">
    <property type="entry name" value="PyrdxlP-dep_Trfase"/>
</dbReference>
<dbReference type="InterPro" id="IPR001085">
    <property type="entry name" value="Ser_HO-MeTrfase"/>
</dbReference>
<dbReference type="GO" id="GO:0008168">
    <property type="term" value="F:methyltransferase activity"/>
    <property type="evidence" value="ECO:0007669"/>
    <property type="project" value="UniProtKB-KW"/>
</dbReference>
<organism evidence="8 9">
    <name type="scientific">Candidatus Roizmanbacteria bacterium GW2011_GWA2_32_13</name>
    <dbReference type="NCBI Taxonomy" id="1618475"/>
    <lineage>
        <taxon>Bacteria</taxon>
        <taxon>Candidatus Roizmaniibacteriota</taxon>
    </lineage>
</organism>
<evidence type="ECO:0000256" key="2">
    <source>
        <dbReference type="ARBA" id="ARBA00006376"/>
    </source>
</evidence>
<dbReference type="Proteomes" id="UP000034349">
    <property type="component" value="Unassembled WGS sequence"/>
</dbReference>
<evidence type="ECO:0000256" key="3">
    <source>
        <dbReference type="ARBA" id="ARBA00022563"/>
    </source>
</evidence>
<dbReference type="GO" id="GO:0005737">
    <property type="term" value="C:cytoplasm"/>
    <property type="evidence" value="ECO:0007669"/>
    <property type="project" value="TreeGrafter"/>
</dbReference>
<keyword evidence="5 6" id="KW-0663">Pyridoxal phosphate</keyword>
<keyword evidence="4 8" id="KW-0808">Transferase</keyword>
<evidence type="ECO:0000259" key="7">
    <source>
        <dbReference type="Pfam" id="PF00464"/>
    </source>
</evidence>
<dbReference type="InterPro" id="IPR019798">
    <property type="entry name" value="Ser_HO-MeTrfase_PLP_BS"/>
</dbReference>
<evidence type="ECO:0000256" key="6">
    <source>
        <dbReference type="PIRSR" id="PIRSR000412-50"/>
    </source>
</evidence>
<evidence type="ECO:0000256" key="1">
    <source>
        <dbReference type="ARBA" id="ARBA00001933"/>
    </source>
</evidence>
<dbReference type="CDD" id="cd00378">
    <property type="entry name" value="SHMT"/>
    <property type="match status" value="1"/>
</dbReference>